<feature type="compositionally biased region" description="Low complexity" evidence="1">
    <location>
        <begin position="840"/>
        <end position="861"/>
    </location>
</feature>
<feature type="compositionally biased region" description="Low complexity" evidence="1">
    <location>
        <begin position="337"/>
        <end position="347"/>
    </location>
</feature>
<feature type="compositionally biased region" description="Basic residues" evidence="1">
    <location>
        <begin position="62"/>
        <end position="74"/>
    </location>
</feature>
<feature type="compositionally biased region" description="Polar residues" evidence="1">
    <location>
        <begin position="443"/>
        <end position="452"/>
    </location>
</feature>
<feature type="region of interest" description="Disordered" evidence="1">
    <location>
        <begin position="730"/>
        <end position="749"/>
    </location>
</feature>
<feature type="region of interest" description="Disordered" evidence="1">
    <location>
        <begin position="333"/>
        <end position="465"/>
    </location>
</feature>
<feature type="compositionally biased region" description="Basic residues" evidence="1">
    <location>
        <begin position="112"/>
        <end position="122"/>
    </location>
</feature>
<dbReference type="OrthoDB" id="21380at2759"/>
<evidence type="ECO:0000313" key="2">
    <source>
        <dbReference type="EMBL" id="OXA51489.1"/>
    </source>
</evidence>
<feature type="compositionally biased region" description="Polar residues" evidence="1">
    <location>
        <begin position="806"/>
        <end position="816"/>
    </location>
</feature>
<name>A0A226E229_FOLCA</name>
<feature type="region of interest" description="Disordered" evidence="1">
    <location>
        <begin position="109"/>
        <end position="305"/>
    </location>
</feature>
<feature type="compositionally biased region" description="Low complexity" evidence="1">
    <location>
        <begin position="125"/>
        <end position="150"/>
    </location>
</feature>
<feature type="compositionally biased region" description="Low complexity" evidence="1">
    <location>
        <begin position="796"/>
        <end position="805"/>
    </location>
</feature>
<feature type="compositionally biased region" description="Low complexity" evidence="1">
    <location>
        <begin position="633"/>
        <end position="648"/>
    </location>
</feature>
<feature type="compositionally biased region" description="Polar residues" evidence="1">
    <location>
        <begin position="412"/>
        <end position="422"/>
    </location>
</feature>
<feature type="compositionally biased region" description="Low complexity" evidence="1">
    <location>
        <begin position="28"/>
        <end position="41"/>
    </location>
</feature>
<feature type="compositionally biased region" description="Low complexity" evidence="1">
    <location>
        <begin position="259"/>
        <end position="272"/>
    </location>
</feature>
<feature type="compositionally biased region" description="Low complexity" evidence="1">
    <location>
        <begin position="165"/>
        <end position="180"/>
    </location>
</feature>
<feature type="compositionally biased region" description="Low complexity" evidence="1">
    <location>
        <begin position="278"/>
        <end position="296"/>
    </location>
</feature>
<feature type="region of interest" description="Disordered" evidence="1">
    <location>
        <begin position="629"/>
        <end position="668"/>
    </location>
</feature>
<evidence type="ECO:0000256" key="1">
    <source>
        <dbReference type="SAM" id="MobiDB-lite"/>
    </source>
</evidence>
<feature type="region of interest" description="Disordered" evidence="1">
    <location>
        <begin position="796"/>
        <end position="891"/>
    </location>
</feature>
<dbReference type="AlphaFoldDB" id="A0A226E229"/>
<dbReference type="OMA" id="LWVLNCE"/>
<proteinExistence type="predicted"/>
<organism evidence="2 3">
    <name type="scientific">Folsomia candida</name>
    <name type="common">Springtail</name>
    <dbReference type="NCBI Taxonomy" id="158441"/>
    <lineage>
        <taxon>Eukaryota</taxon>
        <taxon>Metazoa</taxon>
        <taxon>Ecdysozoa</taxon>
        <taxon>Arthropoda</taxon>
        <taxon>Hexapoda</taxon>
        <taxon>Collembola</taxon>
        <taxon>Entomobryomorpha</taxon>
        <taxon>Isotomoidea</taxon>
        <taxon>Isotomidae</taxon>
        <taxon>Proisotominae</taxon>
        <taxon>Folsomia</taxon>
    </lineage>
</organism>
<evidence type="ECO:0000313" key="3">
    <source>
        <dbReference type="Proteomes" id="UP000198287"/>
    </source>
</evidence>
<protein>
    <submittedName>
        <fullName evidence="2">Uncharacterized protein</fullName>
    </submittedName>
</protein>
<feature type="region of interest" description="Disordered" evidence="1">
    <location>
        <begin position="1"/>
        <end position="92"/>
    </location>
</feature>
<reference evidence="2 3" key="1">
    <citation type="submission" date="2015-12" db="EMBL/GenBank/DDBJ databases">
        <title>The genome of Folsomia candida.</title>
        <authorList>
            <person name="Faddeeva A."/>
            <person name="Derks M.F."/>
            <person name="Anvar Y."/>
            <person name="Smit S."/>
            <person name="Van Straalen N."/>
            <person name="Roelofs D."/>
        </authorList>
    </citation>
    <scope>NUCLEOTIDE SEQUENCE [LARGE SCALE GENOMIC DNA]</scope>
    <source>
        <strain evidence="2 3">VU population</strain>
        <tissue evidence="2">Whole body</tissue>
    </source>
</reference>
<gene>
    <name evidence="2" type="ORF">Fcan01_13365</name>
</gene>
<feature type="compositionally biased region" description="Low complexity" evidence="1">
    <location>
        <begin position="373"/>
        <end position="390"/>
    </location>
</feature>
<sequence>MRPLPEIRPSNNNNTTTTSKASLSNGDLELGGLSHSGKLLSVSNNNAATSGPERPLIVTRSKTVKVLRSGRSRALHSSSPWKKDKESNHHQHHVNGYAKNLKNRALNGISSSKHRNNNHHHGASRDTTASSSSSRTRSPNKNSSTSSPGKIRSSAYAKHYKSYRRNSSTTRRNLMLSRSPSTPPPPSSSSSPSSPQRNQRSLKFKSTTPNSGRLRLRPGDLHGTTRTTQQGRRPVQKVNIEKRKPKNRPTSPLTNGARSPIQSSSHSSVIHPNRLAKSRSTSASSSTCSTPLSSPKFSKDKDKDKVQRRSALWVLNCEAEEFLFGETAADKHELELPPSSSVTSSSPHEGDSPPPKKRRRWRETELSHLLETSPFLESKLRSSSSSNSTSPADQDCGSSSSGRESPYKNGQRLVNNHSSPSPNKKRVNIKLKFDQERRPQKYKNGNSSSAEPSPQKGRKNGKVVKSMKTFRRRFEDISEEKSAVTSATTTTQNVEESEGLRDFGASSFINFNCELLSPRSNNSVDKALQLRETLEQVKWTYSFETPCVDESWYSTFNRRADFILSYKSFLVPPTFSGPPILLPYQLDKSQLLRRSRKKKLAKNSRKSPRCHASTLAILSSTDTPLVGAATTCSSSESPLSSPSKPSSSELHHNHHPHNHRPSLPPISALHSAPCDASLEALLISTHSTAPQPVPPLLSPFTKFVSENSVRITRKRNSSAQDPYLLYQRTQQQQSSSRAGAVSAAARSQSQQEDVLTAQQYLWDSIQFLSDPYVVSILAGDDPMAHLTTSTTSTAAQPYANANNNNRCSNKVSSISTRTRHASSKSVGRGGQPNVPPPKGSPAKGSGGSTSTNNNGINGKNGLVTTVPHPLRSPPPQNTRSSSNKPPMSPTLYHYNHNNTKSPVVAMTDIFKKQHNKKSRGSLVIVGEDKEEELLFVGDGLPALPSW</sequence>
<feature type="compositionally biased region" description="Polar residues" evidence="1">
    <location>
        <begin position="248"/>
        <end position="257"/>
    </location>
</feature>
<keyword evidence="3" id="KW-1185">Reference proteome</keyword>
<comment type="caution">
    <text evidence="2">The sequence shown here is derived from an EMBL/GenBank/DDBJ whole genome shotgun (WGS) entry which is preliminary data.</text>
</comment>
<accession>A0A226E229</accession>
<dbReference type="EMBL" id="LNIX01000007">
    <property type="protein sequence ID" value="OXA51489.1"/>
    <property type="molecule type" value="Genomic_DNA"/>
</dbReference>
<feature type="compositionally biased region" description="Low complexity" evidence="1">
    <location>
        <begin position="224"/>
        <end position="233"/>
    </location>
</feature>
<dbReference type="Proteomes" id="UP000198287">
    <property type="component" value="Unassembled WGS sequence"/>
</dbReference>
<feature type="compositionally biased region" description="Polar residues" evidence="1">
    <location>
        <begin position="196"/>
        <end position="211"/>
    </location>
</feature>